<dbReference type="GO" id="GO:0003677">
    <property type="term" value="F:DNA binding"/>
    <property type="evidence" value="ECO:0007669"/>
    <property type="project" value="InterPro"/>
</dbReference>
<proteinExistence type="inferred from homology"/>
<keyword evidence="8 11" id="KW-0804">Transcription</keyword>
<dbReference type="InterPro" id="IPR042102">
    <property type="entry name" value="RNA_pol_Rpb1_3_sf"/>
</dbReference>
<dbReference type="InterPro" id="IPR007066">
    <property type="entry name" value="RNA_pol_Rpb1_3"/>
</dbReference>
<dbReference type="PANTHER" id="PTHR48446">
    <property type="entry name" value="DNA-DIRECTED RNA POLYMERASE SUBUNIT BETA' N-TERMINAL SECTION"/>
    <property type="match status" value="1"/>
</dbReference>
<evidence type="ECO:0000256" key="8">
    <source>
        <dbReference type="ARBA" id="ARBA00023163"/>
    </source>
</evidence>
<name>A0AB40AMC8_DIOCR</name>
<dbReference type="Pfam" id="PF00623">
    <property type="entry name" value="RNA_pol_Rpb1_2"/>
    <property type="match status" value="1"/>
</dbReference>
<evidence type="ECO:0000256" key="9">
    <source>
        <dbReference type="ARBA" id="ARBA00023242"/>
    </source>
</evidence>
<evidence type="ECO:0000256" key="7">
    <source>
        <dbReference type="ARBA" id="ARBA00022833"/>
    </source>
</evidence>
<dbReference type="PANTHER" id="PTHR48446:SF1">
    <property type="entry name" value="DNA-DIRECTED RNA POLYMERASE SUBUNIT BETA' N-TERMINAL SECTION"/>
    <property type="match status" value="1"/>
</dbReference>
<keyword evidence="6" id="KW-0479">Metal-binding</keyword>
<gene>
    <name evidence="14" type="primary">LOC120251375</name>
</gene>
<dbReference type="Gene3D" id="1.10.274.100">
    <property type="entry name" value="RNA polymerase Rpb1, domain 3"/>
    <property type="match status" value="1"/>
</dbReference>
<dbReference type="GO" id="GO:0005634">
    <property type="term" value="C:nucleus"/>
    <property type="evidence" value="ECO:0007669"/>
    <property type="project" value="UniProtKB-SubCell"/>
</dbReference>
<dbReference type="SMART" id="SM00663">
    <property type="entry name" value="RPOLA_N"/>
    <property type="match status" value="1"/>
</dbReference>
<dbReference type="FunFam" id="2.40.40.20:FF:000019">
    <property type="entry name" value="DNA-directed RNA polymerase II subunit RPB1"/>
    <property type="match status" value="1"/>
</dbReference>
<dbReference type="Pfam" id="PF04997">
    <property type="entry name" value="RNA_pol_Rpb1_1"/>
    <property type="match status" value="1"/>
</dbReference>
<dbReference type="AlphaFoldDB" id="A0AB40AMC8"/>
<keyword evidence="5 11" id="KW-0548">Nucleotidyltransferase</keyword>
<keyword evidence="3 11" id="KW-0240">DNA-directed RNA polymerase</keyword>
<sequence length="546" mass="61828">MASGSRTSTQVTSAMRVSAKEVRVWVKRRQRSWISGLGVKRRQRYCGVVKKARGPLAIVQDFGKMLDKGSDECRAALSHLRGNQSSQVLHVLTPLTVLSLFKKMLDEDCELLNLYDRPEKLIVTDVAIPPLAIRPSAFVDFGRSSNEDSLTSILRLIINTNSFLREELEGSGYLFKCWEIWAHLQTQVVEYINSEAPSLTESKHRGLIQRLKGKQGRFRGNLSGKRVEYTARTVISPDPNLKITEVAIPILVAKVLTFPERVSCHNIEKLRQCVRNGPFKYPGANFVVLLDGTRLHLKYGEKKNVAAELKYGYIVERHLEDGDVVLFNRQPSLHRMSIMAHRARIMPWRTLRFNESVCNPYNADFDGDEMNLHVPQTEEARTEALMLMGVQNNLCTPKNGEILVASTQDFLTSSYLITRKDTFYDRATFCLLCSYMGDGMESIDIPTLALIKPVELWTGKQLFSVLVRPNANTRVYLNFTVKEKIFSKLDRVCLTMCPRDGYVYFRNSELICGQLGKATLEVHVSASKNLKLGGCLQVAKEIGKRN</sequence>
<evidence type="ECO:0000256" key="3">
    <source>
        <dbReference type="ARBA" id="ARBA00022478"/>
    </source>
</evidence>
<evidence type="ECO:0000313" key="14">
    <source>
        <dbReference type="RefSeq" id="XP_039115844.1"/>
    </source>
</evidence>
<reference evidence="14" key="1">
    <citation type="submission" date="2025-08" db="UniProtKB">
        <authorList>
            <consortium name="RefSeq"/>
        </authorList>
    </citation>
    <scope>IDENTIFICATION</scope>
</reference>
<comment type="similarity">
    <text evidence="2 11">Belongs to the RNA polymerase beta' chain family.</text>
</comment>
<evidence type="ECO:0000256" key="2">
    <source>
        <dbReference type="ARBA" id="ARBA00006460"/>
    </source>
</evidence>
<keyword evidence="13" id="KW-1185">Reference proteome</keyword>
<comment type="function">
    <text evidence="11">DNA-dependent RNA polymerase catalyzes the transcription of DNA into RNA using the four ribonucleoside triphosphates as substrates.</text>
</comment>
<evidence type="ECO:0000259" key="12">
    <source>
        <dbReference type="SMART" id="SM00663"/>
    </source>
</evidence>
<dbReference type="GO" id="GO:0000428">
    <property type="term" value="C:DNA-directed RNA polymerase complex"/>
    <property type="evidence" value="ECO:0007669"/>
    <property type="project" value="UniProtKB-KW"/>
</dbReference>
<dbReference type="InterPro" id="IPR015700">
    <property type="entry name" value="RPC1"/>
</dbReference>
<dbReference type="SUPFAM" id="SSF64484">
    <property type="entry name" value="beta and beta-prime subunits of DNA dependent RNA-polymerase"/>
    <property type="match status" value="1"/>
</dbReference>
<organism evidence="13 14">
    <name type="scientific">Dioscorea cayennensis subsp. rotundata</name>
    <name type="common">White Guinea yam</name>
    <name type="synonym">Dioscorea rotundata</name>
    <dbReference type="NCBI Taxonomy" id="55577"/>
    <lineage>
        <taxon>Eukaryota</taxon>
        <taxon>Viridiplantae</taxon>
        <taxon>Streptophyta</taxon>
        <taxon>Embryophyta</taxon>
        <taxon>Tracheophyta</taxon>
        <taxon>Spermatophyta</taxon>
        <taxon>Magnoliopsida</taxon>
        <taxon>Liliopsida</taxon>
        <taxon>Dioscoreales</taxon>
        <taxon>Dioscoreaceae</taxon>
        <taxon>Dioscorea</taxon>
    </lineage>
</organism>
<comment type="subcellular location">
    <subcellularLocation>
        <location evidence="1">Nucleus</location>
    </subcellularLocation>
</comment>
<evidence type="ECO:0000313" key="13">
    <source>
        <dbReference type="Proteomes" id="UP001515500"/>
    </source>
</evidence>
<protein>
    <recommendedName>
        <fullName evidence="11">DNA-directed RNA polymerase subunit</fullName>
        <ecNumber evidence="11">2.7.7.6</ecNumber>
    </recommendedName>
</protein>
<evidence type="ECO:0000256" key="10">
    <source>
        <dbReference type="ARBA" id="ARBA00048552"/>
    </source>
</evidence>
<evidence type="ECO:0000256" key="11">
    <source>
        <dbReference type="RuleBase" id="RU004279"/>
    </source>
</evidence>
<dbReference type="Proteomes" id="UP001515500">
    <property type="component" value="Chromosome 20"/>
</dbReference>
<keyword evidence="7" id="KW-0862">Zinc</keyword>
<dbReference type="GO" id="GO:0006351">
    <property type="term" value="P:DNA-templated transcription"/>
    <property type="evidence" value="ECO:0007669"/>
    <property type="project" value="InterPro"/>
</dbReference>
<evidence type="ECO:0000256" key="6">
    <source>
        <dbReference type="ARBA" id="ARBA00022723"/>
    </source>
</evidence>
<evidence type="ECO:0000256" key="5">
    <source>
        <dbReference type="ARBA" id="ARBA00022695"/>
    </source>
</evidence>
<dbReference type="RefSeq" id="XP_039115844.1">
    <property type="nucleotide sequence ID" value="XM_039259910.1"/>
</dbReference>
<dbReference type="Gene3D" id="2.40.40.20">
    <property type="match status" value="1"/>
</dbReference>
<dbReference type="GO" id="GO:0046872">
    <property type="term" value="F:metal ion binding"/>
    <property type="evidence" value="ECO:0007669"/>
    <property type="project" value="UniProtKB-KW"/>
</dbReference>
<dbReference type="InterPro" id="IPR000722">
    <property type="entry name" value="RNA_pol_asu"/>
</dbReference>
<feature type="domain" description="RNA polymerase N-terminal" evidence="12">
    <location>
        <begin position="119"/>
        <end position="418"/>
    </location>
</feature>
<evidence type="ECO:0000256" key="1">
    <source>
        <dbReference type="ARBA" id="ARBA00004123"/>
    </source>
</evidence>
<dbReference type="GeneID" id="120251375"/>
<dbReference type="EC" id="2.7.7.6" evidence="11"/>
<dbReference type="Gene3D" id="3.30.1490.180">
    <property type="entry name" value="RNA polymerase ii"/>
    <property type="match status" value="1"/>
</dbReference>
<keyword evidence="9" id="KW-0539">Nucleus</keyword>
<keyword evidence="4 11" id="KW-0808">Transferase</keyword>
<dbReference type="GO" id="GO:0003899">
    <property type="term" value="F:DNA-directed RNA polymerase activity"/>
    <property type="evidence" value="ECO:0007669"/>
    <property type="project" value="UniProtKB-EC"/>
</dbReference>
<evidence type="ECO:0000256" key="4">
    <source>
        <dbReference type="ARBA" id="ARBA00022679"/>
    </source>
</evidence>
<dbReference type="Pfam" id="PF04983">
    <property type="entry name" value="RNA_pol_Rpb1_3"/>
    <property type="match status" value="1"/>
</dbReference>
<dbReference type="InterPro" id="IPR007080">
    <property type="entry name" value="RNA_pol_Rpb1_1"/>
</dbReference>
<comment type="catalytic activity">
    <reaction evidence="10 11">
        <text>RNA(n) + a ribonucleoside 5'-triphosphate = RNA(n+1) + diphosphate</text>
        <dbReference type="Rhea" id="RHEA:21248"/>
        <dbReference type="Rhea" id="RHEA-COMP:14527"/>
        <dbReference type="Rhea" id="RHEA-COMP:17342"/>
        <dbReference type="ChEBI" id="CHEBI:33019"/>
        <dbReference type="ChEBI" id="CHEBI:61557"/>
        <dbReference type="ChEBI" id="CHEBI:140395"/>
        <dbReference type="EC" id="2.7.7.6"/>
    </reaction>
</comment>
<accession>A0AB40AMC8</accession>
<dbReference type="InterPro" id="IPR006592">
    <property type="entry name" value="RNA_pol_N"/>
</dbReference>